<dbReference type="RefSeq" id="WP_148568262.1">
    <property type="nucleotide sequence ID" value="NZ_RXYA01000016.1"/>
</dbReference>
<keyword evidence="4" id="KW-1185">Reference proteome</keyword>
<reference evidence="3" key="2">
    <citation type="submission" date="2020-10" db="EMBL/GenBank/DDBJ databases">
        <title>Comparative genomics of the Acetobacterium genus.</title>
        <authorList>
            <person name="Marshall C."/>
            <person name="May H."/>
            <person name="Norman S."/>
        </authorList>
    </citation>
    <scope>NUCLEOTIDE SEQUENCE</scope>
    <source>
        <strain evidence="3">DER-2019</strain>
    </source>
</reference>
<name>A0A923KT41_9FIRM</name>
<evidence type="ECO:0000313" key="3">
    <source>
        <dbReference type="EMBL" id="MBC3888997.1"/>
    </source>
</evidence>
<dbReference type="Gene3D" id="2.60.40.3760">
    <property type="match status" value="1"/>
</dbReference>
<dbReference type="InterPro" id="IPR013688">
    <property type="entry name" value="GBS_Bsp-like"/>
</dbReference>
<dbReference type="InterPro" id="IPR007921">
    <property type="entry name" value="CHAP_dom"/>
</dbReference>
<reference evidence="3" key="1">
    <citation type="submission" date="2019-10" db="EMBL/GenBank/DDBJ databases">
        <authorList>
            <person name="Ross D.E."/>
            <person name="Gulliver D."/>
        </authorList>
    </citation>
    <scope>NUCLEOTIDE SEQUENCE</scope>
    <source>
        <strain evidence="3">DER-2019</strain>
    </source>
</reference>
<evidence type="ECO:0000313" key="4">
    <source>
        <dbReference type="Proteomes" id="UP000616595"/>
    </source>
</evidence>
<dbReference type="EMBL" id="WJBD01000014">
    <property type="protein sequence ID" value="MBC3888997.1"/>
    <property type="molecule type" value="Genomic_DNA"/>
</dbReference>
<proteinExistence type="predicted"/>
<sequence>MKKRFFKNACFSIAFILFLGLLPGAVMAEENDSNNSAVTTTVGAAQVLPALYSARMTAPGTDNPCFYADNAYYQGGYGMPNCTAYAWGRAYEILGTKPNLDTGNANQWWDYNLSNRCYPCGSTPKLGAIICWGGGSSGHVAVVESIVDNVVTLSESTWSGILFRTYSYSIGAEDATSVGGFQGYIYIGDYVDASSDITPPVLSDVQVTEADENGFTVSCAVSDVGTGVDKVMFPVWTDKDGQDDLVWYPGTISGNTASCRVLYADHNGEAGDYTIHVYAYDKAGLSTTAAVSMLADNGKSTETFKSIGDIKV</sequence>
<dbReference type="Pfam" id="PF05257">
    <property type="entry name" value="CHAP"/>
    <property type="match status" value="1"/>
</dbReference>
<comment type="caution">
    <text evidence="3">The sequence shown here is derived from an EMBL/GenBank/DDBJ whole genome shotgun (WGS) entry which is preliminary data.</text>
</comment>
<feature type="domain" description="Peptidase C51" evidence="2">
    <location>
        <begin position="57"/>
        <end position="186"/>
    </location>
</feature>
<evidence type="ECO:0000256" key="1">
    <source>
        <dbReference type="SAM" id="SignalP"/>
    </source>
</evidence>
<feature type="signal peptide" evidence="1">
    <location>
        <begin position="1"/>
        <end position="28"/>
    </location>
</feature>
<dbReference type="Proteomes" id="UP000616595">
    <property type="component" value="Unassembled WGS sequence"/>
</dbReference>
<dbReference type="SUPFAM" id="SSF54001">
    <property type="entry name" value="Cysteine proteinases"/>
    <property type="match status" value="1"/>
</dbReference>
<protein>
    <submittedName>
        <fullName evidence="3">CHAP domain-containing protein</fullName>
    </submittedName>
</protein>
<accession>A0A923KT41</accession>
<feature type="chain" id="PRO_5037043723" evidence="1">
    <location>
        <begin position="29"/>
        <end position="312"/>
    </location>
</feature>
<dbReference type="Gene3D" id="3.90.1720.10">
    <property type="entry name" value="endopeptidase domain like (from Nostoc punctiforme)"/>
    <property type="match status" value="1"/>
</dbReference>
<dbReference type="Pfam" id="PF08481">
    <property type="entry name" value="GBS_Bsp-like"/>
    <property type="match status" value="1"/>
</dbReference>
<dbReference type="PROSITE" id="PS50911">
    <property type="entry name" value="CHAP"/>
    <property type="match status" value="1"/>
</dbReference>
<organism evidence="3 4">
    <name type="scientific">Acetobacterium paludosum</name>
    <dbReference type="NCBI Taxonomy" id="52693"/>
    <lineage>
        <taxon>Bacteria</taxon>
        <taxon>Bacillati</taxon>
        <taxon>Bacillota</taxon>
        <taxon>Clostridia</taxon>
        <taxon>Eubacteriales</taxon>
        <taxon>Eubacteriaceae</taxon>
        <taxon>Acetobacterium</taxon>
    </lineage>
</organism>
<dbReference type="OrthoDB" id="1776966at2"/>
<evidence type="ECO:0000259" key="2">
    <source>
        <dbReference type="PROSITE" id="PS50911"/>
    </source>
</evidence>
<dbReference type="AlphaFoldDB" id="A0A923KT41"/>
<gene>
    <name evidence="3" type="ORF">GH810_11800</name>
</gene>
<keyword evidence="1" id="KW-0732">Signal</keyword>
<dbReference type="InterPro" id="IPR038765">
    <property type="entry name" value="Papain-like_cys_pep_sf"/>
</dbReference>